<dbReference type="Proteomes" id="UP000001996">
    <property type="component" value="Unassembled WGS sequence"/>
</dbReference>
<name>A5DWT7_LODEL</name>
<evidence type="ECO:0000313" key="2">
    <source>
        <dbReference type="Proteomes" id="UP000001996"/>
    </source>
</evidence>
<proteinExistence type="predicted"/>
<accession>A5DWT7</accession>
<protein>
    <submittedName>
        <fullName evidence="1">Uncharacterized protein</fullName>
    </submittedName>
</protein>
<organism evidence="1 2">
    <name type="scientific">Lodderomyces elongisporus (strain ATCC 11503 / CBS 2605 / JCM 1781 / NBRC 1676 / NRRL YB-4239)</name>
    <name type="common">Yeast</name>
    <name type="synonym">Saccharomyces elongisporus</name>
    <dbReference type="NCBI Taxonomy" id="379508"/>
    <lineage>
        <taxon>Eukaryota</taxon>
        <taxon>Fungi</taxon>
        <taxon>Dikarya</taxon>
        <taxon>Ascomycota</taxon>
        <taxon>Saccharomycotina</taxon>
        <taxon>Pichiomycetes</taxon>
        <taxon>Debaryomycetaceae</taxon>
        <taxon>Candida/Lodderomyces clade</taxon>
        <taxon>Lodderomyces</taxon>
    </lineage>
</organism>
<dbReference type="AlphaFoldDB" id="A5DWT7"/>
<dbReference type="InParanoid" id="A5DWT7"/>
<evidence type="ECO:0000313" key="1">
    <source>
        <dbReference type="EMBL" id="EDK43644.1"/>
    </source>
</evidence>
<reference evidence="1 2" key="1">
    <citation type="journal article" date="2009" name="Nature">
        <title>Evolution of pathogenicity and sexual reproduction in eight Candida genomes.</title>
        <authorList>
            <person name="Butler G."/>
            <person name="Rasmussen M.D."/>
            <person name="Lin M.F."/>
            <person name="Santos M.A."/>
            <person name="Sakthikumar S."/>
            <person name="Munro C.A."/>
            <person name="Rheinbay E."/>
            <person name="Grabherr M."/>
            <person name="Forche A."/>
            <person name="Reedy J.L."/>
            <person name="Agrafioti I."/>
            <person name="Arnaud M.B."/>
            <person name="Bates S."/>
            <person name="Brown A.J."/>
            <person name="Brunke S."/>
            <person name="Costanzo M.C."/>
            <person name="Fitzpatrick D.A."/>
            <person name="de Groot P.W."/>
            <person name="Harris D."/>
            <person name="Hoyer L.L."/>
            <person name="Hube B."/>
            <person name="Klis F.M."/>
            <person name="Kodira C."/>
            <person name="Lennard N."/>
            <person name="Logue M.E."/>
            <person name="Martin R."/>
            <person name="Neiman A.M."/>
            <person name="Nikolaou E."/>
            <person name="Quail M.A."/>
            <person name="Quinn J."/>
            <person name="Santos M.C."/>
            <person name="Schmitzberger F.F."/>
            <person name="Sherlock G."/>
            <person name="Shah P."/>
            <person name="Silverstein K.A."/>
            <person name="Skrzypek M.S."/>
            <person name="Soll D."/>
            <person name="Staggs R."/>
            <person name="Stansfield I."/>
            <person name="Stumpf M.P."/>
            <person name="Sudbery P.E."/>
            <person name="Srikantha T."/>
            <person name="Zeng Q."/>
            <person name="Berman J."/>
            <person name="Berriman M."/>
            <person name="Heitman J."/>
            <person name="Gow N.A."/>
            <person name="Lorenz M.C."/>
            <person name="Birren B.W."/>
            <person name="Kellis M."/>
            <person name="Cuomo C.A."/>
        </authorList>
    </citation>
    <scope>NUCLEOTIDE SEQUENCE [LARGE SCALE GENOMIC DNA]</scope>
    <source>
        <strain evidence="2">ATCC 11503 / BCRC 21390 / CBS 2605 / JCM 1781 / NBRC 1676 / NRRL YB-4239</strain>
    </source>
</reference>
<dbReference type="EMBL" id="CH981525">
    <property type="protein sequence ID" value="EDK43644.1"/>
    <property type="molecule type" value="Genomic_DNA"/>
</dbReference>
<sequence length="164" mass="18540">MTRWFICVVSLRSLLRVRSPRHMNFLFDEFKLRFICLTLDFHSNCALICSIAWTLSAVLLESFILDPRPFISSLACFNKKCSGSFSWYLFLISSNCNGICWYLELKVLINSIAILTLSSRTLGKTPILVSTNAFSSAMLNKSSIIGILFVYVIKCDLTSLAQSI</sequence>
<gene>
    <name evidence="1" type="ORF">LELG_01824</name>
</gene>
<dbReference type="HOGENOM" id="CLU_1619337_0_0_1"/>
<dbReference type="VEuPathDB" id="FungiDB:LELG_01824"/>
<keyword evidence="2" id="KW-1185">Reference proteome</keyword>